<dbReference type="Pfam" id="PF12841">
    <property type="entry name" value="YvrJ"/>
    <property type="match status" value="1"/>
</dbReference>
<accession>A0A379C3H2</accession>
<evidence type="ECO:0000313" key="2">
    <source>
        <dbReference type="EMBL" id="SUB56773.1"/>
    </source>
</evidence>
<keyword evidence="1" id="KW-0812">Transmembrane</keyword>
<gene>
    <name evidence="2" type="ORF">NCTC13149_00575</name>
</gene>
<feature type="transmembrane region" description="Helical" evidence="1">
    <location>
        <begin position="6"/>
        <end position="24"/>
    </location>
</feature>
<keyword evidence="1" id="KW-0472">Membrane</keyword>
<evidence type="ECO:0000313" key="3">
    <source>
        <dbReference type="Proteomes" id="UP000255517"/>
    </source>
</evidence>
<keyword evidence="1" id="KW-1133">Transmembrane helix</keyword>
<dbReference type="STRING" id="1122949.GCA_000378725_00469"/>
<reference evidence="2 3" key="1">
    <citation type="submission" date="2018-06" db="EMBL/GenBank/DDBJ databases">
        <authorList>
            <consortium name="Pathogen Informatics"/>
            <person name="Doyle S."/>
        </authorList>
    </citation>
    <scope>NUCLEOTIDE SEQUENCE [LARGE SCALE GENOMIC DNA]</scope>
    <source>
        <strain evidence="2 3">NCTC13149</strain>
    </source>
</reference>
<proteinExistence type="predicted"/>
<dbReference type="InterPro" id="IPR024419">
    <property type="entry name" value="YvrJ"/>
</dbReference>
<dbReference type="RefSeq" id="WP_019034410.1">
    <property type="nucleotide sequence ID" value="NZ_CAMUOS010000003.1"/>
</dbReference>
<sequence>MMDELLQNIANIGFPIALSAYLLVRLESRMEELKTSIINLTKAVEEFSIKRD</sequence>
<dbReference type="EMBL" id="UGSZ01000001">
    <property type="protein sequence ID" value="SUB56773.1"/>
    <property type="molecule type" value="Genomic_DNA"/>
</dbReference>
<protein>
    <submittedName>
        <fullName evidence="2">YvrJ protein family</fullName>
    </submittedName>
</protein>
<dbReference type="AlphaFoldDB" id="A0A379C3H2"/>
<organism evidence="2 3">
    <name type="scientific">Peptoniphilus lacrimalis</name>
    <dbReference type="NCBI Taxonomy" id="33031"/>
    <lineage>
        <taxon>Bacteria</taxon>
        <taxon>Bacillati</taxon>
        <taxon>Bacillota</taxon>
        <taxon>Tissierellia</taxon>
        <taxon>Tissierellales</taxon>
        <taxon>Peptoniphilaceae</taxon>
        <taxon>Peptoniphilus</taxon>
    </lineage>
</organism>
<evidence type="ECO:0000256" key="1">
    <source>
        <dbReference type="SAM" id="Phobius"/>
    </source>
</evidence>
<name>A0A379C3H2_9FIRM</name>
<dbReference type="Proteomes" id="UP000255517">
    <property type="component" value="Unassembled WGS sequence"/>
</dbReference>